<feature type="region of interest" description="Disordered" evidence="3">
    <location>
        <begin position="184"/>
        <end position="205"/>
    </location>
</feature>
<keyword evidence="1 2" id="KW-0694">RNA-binding</keyword>
<gene>
    <name evidence="6" type="ORF">NCGR_LOCUS66941</name>
</gene>
<protein>
    <recommendedName>
        <fullName evidence="5">RRM domain-containing protein</fullName>
    </recommendedName>
</protein>
<evidence type="ECO:0000256" key="3">
    <source>
        <dbReference type="SAM" id="MobiDB-lite"/>
    </source>
</evidence>
<accession>A0A811SM86</accession>
<feature type="compositionally biased region" description="Basic and acidic residues" evidence="3">
    <location>
        <begin position="425"/>
        <end position="446"/>
    </location>
</feature>
<feature type="domain" description="RRM" evidence="5">
    <location>
        <begin position="541"/>
        <end position="619"/>
    </location>
</feature>
<feature type="region of interest" description="Disordered" evidence="3">
    <location>
        <begin position="115"/>
        <end position="146"/>
    </location>
</feature>
<dbReference type="InterPro" id="IPR050502">
    <property type="entry name" value="Euk_RNA-bind_prot"/>
</dbReference>
<comment type="caution">
    <text evidence="6">The sequence shown here is derived from an EMBL/GenBank/DDBJ whole genome shotgun (WGS) entry which is preliminary data.</text>
</comment>
<evidence type="ECO:0000313" key="7">
    <source>
        <dbReference type="Proteomes" id="UP000604825"/>
    </source>
</evidence>
<dbReference type="InterPro" id="IPR000504">
    <property type="entry name" value="RRM_dom"/>
</dbReference>
<dbReference type="OrthoDB" id="439639at2759"/>
<feature type="compositionally biased region" description="Polar residues" evidence="3">
    <location>
        <begin position="333"/>
        <end position="346"/>
    </location>
</feature>
<dbReference type="PROSITE" id="PS50102">
    <property type="entry name" value="RRM"/>
    <property type="match status" value="2"/>
</dbReference>
<dbReference type="Proteomes" id="UP000604825">
    <property type="component" value="Unassembled WGS sequence"/>
</dbReference>
<sequence length="1037" mass="115829">MASCLRHKARLLLLLLLGAARFMAEATQTGGLLARRSCGGVGRRTSQLPLLRLHRTSQRPRLFGRRLSLPGRRVTTLRFQELTRLALAWPRRHLPSMAIATPPALTSLSLVRASHTDAYPRPPPPPALASSRHREPPLRRPPGALHTKARTVDLKKNGFTGRVPVVRPVRDSRTPSSPHNALLGEIHGGEVPAAPPRPQRTALSGGSRHAAHLGVLSHWRGTALRHVGARGGGLCQSLLVDLWTELVLPARDGKSRQFAFIGYRTNEEAEEALKYFNNTYIDTCKITCEVARKIGDPDAPCPWSLHSLKKPEHASKGKNNAGAVDAPPKGSKAQGTSAHVSGSKGSVANDPKFLEFLEDMQPRSKAKMWANDTAATLDTAAKDSIVFTKESKGPLKNVPTSENDSSSEYTSDDEEMTNDSSSGKASEELQTENKQDKNITDADFFKSKSNTTTDDEDSSDESQDANNQLADLKGNLDKKNIVDKDTIVDNTDLQEVEDLDNKESEDLDGRQRETEIREDQEGEDENGAPITDEKKLALETGRLYIFNLPYATSEDDLVELCRQYGDVEQAHIVVDKTTKLSTGRGYVLFSLPDSAVRALDELDNSSFQGRLLRVKAAKPLNNNKLEYNHETVLEKMSLKQKRLEQKKASEISGDTRAWNSFYMRQDTVVENIARKNGISKSELLDREADDLAVRIALGETHVIAETKKFLSRSGVNVAALEELVSKRNEKFKRSNHVILVKNLPFNSTEEELAAMFQKHGSLDKIILPPTRVFALVVFVEATEARHAFKKLLYTRYNDWYSLQTFAFLFDYYKEIRQLSSEEFQVRRKAQEGLEQANKARATYWKQRSKNKAIREGDSNTAFHHAQATQRLRHNFIRMVRVEGTEIVNHDGKTAALTSYFRSIMGTPGESVDTDLASLYEERSQPSNSLTDAFSEAETKQVLLLMNRNSAPGPDGFGLAFYRAAWPTARVQITDFMAAFHRGDAQLESINRSHMVLIPKKLGAVDVDAFRPICLQNCTLKILSKVLTKRRCKMIFRI</sequence>
<dbReference type="SUPFAM" id="SSF54928">
    <property type="entry name" value="RNA-binding domain, RBD"/>
    <property type="match status" value="2"/>
</dbReference>
<dbReference type="Gene3D" id="3.30.70.330">
    <property type="match status" value="3"/>
</dbReference>
<dbReference type="FunFam" id="3.30.70.330:FF:001768">
    <property type="match status" value="1"/>
</dbReference>
<feature type="region of interest" description="Disordered" evidence="3">
    <location>
        <begin position="306"/>
        <end position="349"/>
    </location>
</feature>
<feature type="compositionally biased region" description="Acidic residues" evidence="3">
    <location>
        <begin position="453"/>
        <end position="463"/>
    </location>
</feature>
<dbReference type="Pfam" id="PF00076">
    <property type="entry name" value="RRM_1"/>
    <property type="match status" value="2"/>
</dbReference>
<feature type="compositionally biased region" description="Low complexity" evidence="3">
    <location>
        <begin position="400"/>
        <end position="409"/>
    </location>
</feature>
<reference evidence="6" key="1">
    <citation type="submission" date="2020-10" db="EMBL/GenBank/DDBJ databases">
        <authorList>
            <person name="Han B."/>
            <person name="Lu T."/>
            <person name="Zhao Q."/>
            <person name="Huang X."/>
            <person name="Zhao Y."/>
        </authorList>
    </citation>
    <scope>NUCLEOTIDE SEQUENCE</scope>
</reference>
<feature type="signal peptide" evidence="4">
    <location>
        <begin position="1"/>
        <end position="26"/>
    </location>
</feature>
<dbReference type="PANTHER" id="PTHR48025">
    <property type="entry name" value="OS02G0815200 PROTEIN"/>
    <property type="match status" value="1"/>
</dbReference>
<keyword evidence="4" id="KW-0732">Signal</keyword>
<dbReference type="AlphaFoldDB" id="A0A811SM86"/>
<proteinExistence type="predicted"/>
<name>A0A811SM86_9POAL</name>
<feature type="compositionally biased region" description="Basic and acidic residues" evidence="3">
    <location>
        <begin position="499"/>
        <end position="519"/>
    </location>
</feature>
<evidence type="ECO:0000259" key="5">
    <source>
        <dbReference type="PROSITE" id="PS50102"/>
    </source>
</evidence>
<dbReference type="FunFam" id="3.30.70.330:FF:000442">
    <property type="entry name" value="Multiple RNA-binding domain-containing protein 1"/>
    <property type="match status" value="1"/>
</dbReference>
<organism evidence="6 7">
    <name type="scientific">Miscanthus lutarioriparius</name>
    <dbReference type="NCBI Taxonomy" id="422564"/>
    <lineage>
        <taxon>Eukaryota</taxon>
        <taxon>Viridiplantae</taxon>
        <taxon>Streptophyta</taxon>
        <taxon>Embryophyta</taxon>
        <taxon>Tracheophyta</taxon>
        <taxon>Spermatophyta</taxon>
        <taxon>Magnoliopsida</taxon>
        <taxon>Liliopsida</taxon>
        <taxon>Poales</taxon>
        <taxon>Poaceae</taxon>
        <taxon>PACMAD clade</taxon>
        <taxon>Panicoideae</taxon>
        <taxon>Andropogonodae</taxon>
        <taxon>Andropogoneae</taxon>
        <taxon>Saccharinae</taxon>
        <taxon>Miscanthus</taxon>
    </lineage>
</organism>
<evidence type="ECO:0000256" key="1">
    <source>
        <dbReference type="ARBA" id="ARBA00022884"/>
    </source>
</evidence>
<keyword evidence="7" id="KW-1185">Reference proteome</keyword>
<dbReference type="PANTHER" id="PTHR48025:SF1">
    <property type="entry name" value="RRM DOMAIN-CONTAINING PROTEIN"/>
    <property type="match status" value="1"/>
</dbReference>
<feature type="region of interest" description="Disordered" evidence="3">
    <location>
        <begin position="493"/>
        <end position="533"/>
    </location>
</feature>
<feature type="region of interest" description="Disordered" evidence="3">
    <location>
        <begin position="392"/>
        <end position="465"/>
    </location>
</feature>
<dbReference type="EMBL" id="CAJGYO010000613">
    <property type="protein sequence ID" value="CAD6342843.1"/>
    <property type="molecule type" value="Genomic_DNA"/>
</dbReference>
<feature type="domain" description="RRM" evidence="5">
    <location>
        <begin position="736"/>
        <end position="830"/>
    </location>
</feature>
<dbReference type="GO" id="GO:0003729">
    <property type="term" value="F:mRNA binding"/>
    <property type="evidence" value="ECO:0007669"/>
    <property type="project" value="TreeGrafter"/>
</dbReference>
<evidence type="ECO:0000256" key="2">
    <source>
        <dbReference type="PROSITE-ProRule" id="PRU00176"/>
    </source>
</evidence>
<evidence type="ECO:0000313" key="6">
    <source>
        <dbReference type="EMBL" id="CAD6342843.1"/>
    </source>
</evidence>
<feature type="chain" id="PRO_5032793883" description="RRM domain-containing protein" evidence="4">
    <location>
        <begin position="27"/>
        <end position="1037"/>
    </location>
</feature>
<evidence type="ECO:0000256" key="4">
    <source>
        <dbReference type="SAM" id="SignalP"/>
    </source>
</evidence>
<dbReference type="InterPro" id="IPR012677">
    <property type="entry name" value="Nucleotide-bd_a/b_plait_sf"/>
</dbReference>
<dbReference type="SMART" id="SM00360">
    <property type="entry name" value="RRM"/>
    <property type="match status" value="3"/>
</dbReference>
<dbReference type="InterPro" id="IPR035979">
    <property type="entry name" value="RBD_domain_sf"/>
</dbReference>